<gene>
    <name evidence="7" type="ORF">ZT1A5_G2615</name>
</gene>
<feature type="compositionally biased region" description="Basic and acidic residues" evidence="5">
    <location>
        <begin position="158"/>
        <end position="168"/>
    </location>
</feature>
<feature type="compositionally biased region" description="Basic and acidic residues" evidence="5">
    <location>
        <begin position="34"/>
        <end position="46"/>
    </location>
</feature>
<evidence type="ECO:0000313" key="8">
    <source>
        <dbReference type="Proteomes" id="UP000215453"/>
    </source>
</evidence>
<dbReference type="GO" id="GO:0061630">
    <property type="term" value="F:ubiquitin protein ligase activity"/>
    <property type="evidence" value="ECO:0007669"/>
    <property type="project" value="InterPro"/>
</dbReference>
<accession>A0A1Y6LCV9</accession>
<evidence type="ECO:0000256" key="1">
    <source>
        <dbReference type="ARBA" id="ARBA00022723"/>
    </source>
</evidence>
<keyword evidence="3" id="KW-0862">Zinc</keyword>
<dbReference type="GO" id="GO:0032183">
    <property type="term" value="F:SUMO binding"/>
    <property type="evidence" value="ECO:0007669"/>
    <property type="project" value="TreeGrafter"/>
</dbReference>
<proteinExistence type="predicted"/>
<evidence type="ECO:0000256" key="4">
    <source>
        <dbReference type="PROSITE-ProRule" id="PRU00175"/>
    </source>
</evidence>
<dbReference type="PROSITE" id="PS00518">
    <property type="entry name" value="ZF_RING_1"/>
    <property type="match status" value="1"/>
</dbReference>
<dbReference type="GO" id="GO:0140082">
    <property type="term" value="F:SUMO-ubiquitin ligase activity"/>
    <property type="evidence" value="ECO:0007669"/>
    <property type="project" value="TreeGrafter"/>
</dbReference>
<dbReference type="AlphaFoldDB" id="A0A1Y6LCV9"/>
<feature type="compositionally biased region" description="Pro residues" evidence="5">
    <location>
        <begin position="91"/>
        <end position="106"/>
    </location>
</feature>
<dbReference type="SMART" id="SM00184">
    <property type="entry name" value="RING"/>
    <property type="match status" value="1"/>
</dbReference>
<dbReference type="Gene3D" id="3.30.40.10">
    <property type="entry name" value="Zinc/RING finger domain, C3HC4 (zinc finger)"/>
    <property type="match status" value="1"/>
</dbReference>
<name>A0A1Y6LCV9_ZYMTR</name>
<feature type="region of interest" description="Disordered" evidence="5">
    <location>
        <begin position="1"/>
        <end position="269"/>
    </location>
</feature>
<organism evidence="7 8">
    <name type="scientific">Zymoseptoria tritici ST99CH_1A5</name>
    <dbReference type="NCBI Taxonomy" id="1276529"/>
    <lineage>
        <taxon>Eukaryota</taxon>
        <taxon>Fungi</taxon>
        <taxon>Dikarya</taxon>
        <taxon>Ascomycota</taxon>
        <taxon>Pezizomycotina</taxon>
        <taxon>Dothideomycetes</taxon>
        <taxon>Dothideomycetidae</taxon>
        <taxon>Mycosphaerellales</taxon>
        <taxon>Mycosphaerellaceae</taxon>
        <taxon>Zymoseptoria</taxon>
    </lineage>
</organism>
<dbReference type="PROSITE" id="PS50089">
    <property type="entry name" value="ZF_RING_2"/>
    <property type="match status" value="1"/>
</dbReference>
<evidence type="ECO:0000256" key="2">
    <source>
        <dbReference type="ARBA" id="ARBA00022771"/>
    </source>
</evidence>
<feature type="compositionally biased region" description="Acidic residues" evidence="5">
    <location>
        <begin position="62"/>
        <end position="78"/>
    </location>
</feature>
<dbReference type="Pfam" id="PF13920">
    <property type="entry name" value="zf-C3HC4_3"/>
    <property type="match status" value="1"/>
</dbReference>
<keyword evidence="1" id="KW-0479">Metal-binding</keyword>
<dbReference type="InterPro" id="IPR017907">
    <property type="entry name" value="Znf_RING_CS"/>
</dbReference>
<dbReference type="PANTHER" id="PTHR47094:SF1">
    <property type="entry name" value="RING-TYPE E3 UBIQUITIN TRANSFERASE"/>
    <property type="match status" value="1"/>
</dbReference>
<dbReference type="InterPro" id="IPR049627">
    <property type="entry name" value="SLX8"/>
</dbReference>
<feature type="domain" description="RING-type" evidence="6">
    <location>
        <begin position="315"/>
        <end position="361"/>
    </location>
</feature>
<dbReference type="InterPro" id="IPR013083">
    <property type="entry name" value="Znf_RING/FYVE/PHD"/>
</dbReference>
<dbReference type="Proteomes" id="UP000215453">
    <property type="component" value="Chromosome 2"/>
</dbReference>
<reference evidence="7 8" key="1">
    <citation type="submission" date="2016-10" db="EMBL/GenBank/DDBJ databases">
        <authorList>
            <person name="Varghese N."/>
        </authorList>
    </citation>
    <scope>NUCLEOTIDE SEQUENCE [LARGE SCALE GENOMIC DNA]</scope>
</reference>
<protein>
    <recommendedName>
        <fullName evidence="6">RING-type domain-containing protein</fullName>
    </recommendedName>
</protein>
<feature type="compositionally biased region" description="Low complexity" evidence="5">
    <location>
        <begin position="190"/>
        <end position="207"/>
    </location>
</feature>
<dbReference type="EMBL" id="LT882677">
    <property type="protein sequence ID" value="SMY21178.1"/>
    <property type="molecule type" value="Genomic_DNA"/>
</dbReference>
<dbReference type="PANTHER" id="PTHR47094">
    <property type="entry name" value="ELFLESS, ISOFORM B"/>
    <property type="match status" value="1"/>
</dbReference>
<dbReference type="GO" id="GO:0033768">
    <property type="term" value="C:SUMO-targeted ubiquitin ligase complex"/>
    <property type="evidence" value="ECO:0007669"/>
    <property type="project" value="TreeGrafter"/>
</dbReference>
<evidence type="ECO:0000256" key="3">
    <source>
        <dbReference type="ARBA" id="ARBA00022833"/>
    </source>
</evidence>
<feature type="compositionally biased region" description="Acidic residues" evidence="5">
    <location>
        <begin position="15"/>
        <end position="33"/>
    </location>
</feature>
<keyword evidence="2 4" id="KW-0863">Zinc-finger</keyword>
<sequence>MSDWGEVLDYAVPIFDDETTEEEEEEEENEENTEDPRRTRRHHDEVAAMARRPRGRDVFFLDSDDTGDEFDGSEDEGAWLDRLLAPRGQQDPPPPPDSAQPPPPPTRASGSAAIHNILNDDPPEVTTNTGNHGQRHDRGPDLTHSPPTHAPPLNFGDIFRDQTFNHDSDSDEFLTLEAFDPDNTTHTANPTSAAMPTAARRTATSRRQSVVDLTSNSPPEATRPSAPARVSRQPPTTTLGSRGRKRSADSTGEGDGLDRVLKRSRRMQGPVEEVDLLDENPSVEEELRQAQQQATIRAQQAEVAAGPQKIGKRQCIICMENYTNATATACGHFYCHECLIQALLAGEKNSDRGTGTCPVCRKPLSRTGKKKYDIIPIAFMKKTHYVENERRRNMT</sequence>
<evidence type="ECO:0000256" key="5">
    <source>
        <dbReference type="SAM" id="MobiDB-lite"/>
    </source>
</evidence>
<dbReference type="SUPFAM" id="SSF57850">
    <property type="entry name" value="RING/U-box"/>
    <property type="match status" value="1"/>
</dbReference>
<dbReference type="InterPro" id="IPR001841">
    <property type="entry name" value="Znf_RING"/>
</dbReference>
<dbReference type="GO" id="GO:0006511">
    <property type="term" value="P:ubiquitin-dependent protein catabolic process"/>
    <property type="evidence" value="ECO:0007669"/>
    <property type="project" value="TreeGrafter"/>
</dbReference>
<dbReference type="GO" id="GO:0008270">
    <property type="term" value="F:zinc ion binding"/>
    <property type="evidence" value="ECO:0007669"/>
    <property type="project" value="UniProtKB-KW"/>
</dbReference>
<evidence type="ECO:0000259" key="6">
    <source>
        <dbReference type="PROSITE" id="PS50089"/>
    </source>
</evidence>
<evidence type="ECO:0000313" key="7">
    <source>
        <dbReference type="EMBL" id="SMY21178.1"/>
    </source>
</evidence>